<protein>
    <recommendedName>
        <fullName evidence="3">Peptidase aspartic putative domain-containing protein</fullName>
    </recommendedName>
</protein>
<reference evidence="1 2" key="1">
    <citation type="submission" date="2023-02" db="EMBL/GenBank/DDBJ databases">
        <title>LHISI_Scaffold_Assembly.</title>
        <authorList>
            <person name="Stuart O.P."/>
            <person name="Cleave R."/>
            <person name="Magrath M.J.L."/>
            <person name="Mikheyev A.S."/>
        </authorList>
    </citation>
    <scope>NUCLEOTIDE SEQUENCE [LARGE SCALE GENOMIC DNA]</scope>
    <source>
        <strain evidence="1">Daus_M_001</strain>
        <tissue evidence="1">Leg muscle</tissue>
    </source>
</reference>
<accession>A0ABQ9HD46</accession>
<dbReference type="Proteomes" id="UP001159363">
    <property type="component" value="Chromosome 5"/>
</dbReference>
<name>A0ABQ9HD46_9NEOP</name>
<dbReference type="EMBL" id="JARBHB010000006">
    <property type="protein sequence ID" value="KAJ8882184.1"/>
    <property type="molecule type" value="Genomic_DNA"/>
</dbReference>
<proteinExistence type="predicted"/>
<evidence type="ECO:0000313" key="1">
    <source>
        <dbReference type="EMBL" id="KAJ8882184.1"/>
    </source>
</evidence>
<comment type="caution">
    <text evidence="1">The sequence shown here is derived from an EMBL/GenBank/DDBJ whole genome shotgun (WGS) entry which is preliminary data.</text>
</comment>
<gene>
    <name evidence="1" type="ORF">PR048_018672</name>
</gene>
<organism evidence="1 2">
    <name type="scientific">Dryococelus australis</name>
    <dbReference type="NCBI Taxonomy" id="614101"/>
    <lineage>
        <taxon>Eukaryota</taxon>
        <taxon>Metazoa</taxon>
        <taxon>Ecdysozoa</taxon>
        <taxon>Arthropoda</taxon>
        <taxon>Hexapoda</taxon>
        <taxon>Insecta</taxon>
        <taxon>Pterygota</taxon>
        <taxon>Neoptera</taxon>
        <taxon>Polyneoptera</taxon>
        <taxon>Phasmatodea</taxon>
        <taxon>Verophasmatodea</taxon>
        <taxon>Anareolatae</taxon>
        <taxon>Phasmatidae</taxon>
        <taxon>Eurycanthinae</taxon>
        <taxon>Dryococelus</taxon>
    </lineage>
</organism>
<evidence type="ECO:0000313" key="2">
    <source>
        <dbReference type="Proteomes" id="UP001159363"/>
    </source>
</evidence>
<keyword evidence="2" id="KW-1185">Reference proteome</keyword>
<evidence type="ECO:0008006" key="3">
    <source>
        <dbReference type="Google" id="ProtNLM"/>
    </source>
</evidence>
<sequence length="287" mass="32491">MGRPTHSSGATKLDQTTFVILENEPQCHFPTMKELTDSLNHRCQMLDVLSKPLGLGDPDFSCPGRIDILFGGVSFWKVMERGKIVLHNVLPIVQETKLGWVVAGRIRQNLVAQVGSVCHLSLNDKLDNILENFGKGEETYLNKHRSTKEEQCEAELLQGVSHNGEGWYTMRLPNMHDLSTLALRHMKVVPEESQIIFSNNTTSSNTQFTSTRLLVVFEASAKTDTVYCLNDLLLIGPIVQDDLFTICLEEQRDLQTILWCECWDEPMQCYRLRTLTYGTACAPFLQL</sequence>